<sequence>NEPSGEEEKGVIRLLLEGHFKGVSDVRLRINFNDELTAIEAAQMQAVSDEKMEGVLESVGGIVDTFLANNELKLTEKESAAVSDAKDSFLQAVNEADDPAGAGADAFAIFLKLLQGLVPPPTATGTRRCPAT</sequence>
<reference evidence="1" key="1">
    <citation type="journal article" date="2014" name="Front. Microbiol.">
        <title>High frequency of phylogenetically diverse reductive dehalogenase-homologous genes in deep subseafloor sedimentary metagenomes.</title>
        <authorList>
            <person name="Kawai M."/>
            <person name="Futagami T."/>
            <person name="Toyoda A."/>
            <person name="Takaki Y."/>
            <person name="Nishi S."/>
            <person name="Hori S."/>
            <person name="Arai W."/>
            <person name="Tsubouchi T."/>
            <person name="Morono Y."/>
            <person name="Uchiyama I."/>
            <person name="Ito T."/>
            <person name="Fujiyama A."/>
            <person name="Inagaki F."/>
            <person name="Takami H."/>
        </authorList>
    </citation>
    <scope>NUCLEOTIDE SEQUENCE</scope>
    <source>
        <strain evidence="1">Expedition CK06-06</strain>
    </source>
</reference>
<feature type="non-terminal residue" evidence="1">
    <location>
        <position position="1"/>
    </location>
</feature>
<proteinExistence type="predicted"/>
<protein>
    <submittedName>
        <fullName evidence="1">Uncharacterized protein</fullName>
    </submittedName>
</protein>
<organism evidence="1">
    <name type="scientific">marine sediment metagenome</name>
    <dbReference type="NCBI Taxonomy" id="412755"/>
    <lineage>
        <taxon>unclassified sequences</taxon>
        <taxon>metagenomes</taxon>
        <taxon>ecological metagenomes</taxon>
    </lineage>
</organism>
<evidence type="ECO:0000313" key="1">
    <source>
        <dbReference type="EMBL" id="GAG28056.1"/>
    </source>
</evidence>
<comment type="caution">
    <text evidence="1">The sequence shown here is derived from an EMBL/GenBank/DDBJ whole genome shotgun (WGS) entry which is preliminary data.</text>
</comment>
<dbReference type="EMBL" id="BARS01032483">
    <property type="protein sequence ID" value="GAG28056.1"/>
    <property type="molecule type" value="Genomic_DNA"/>
</dbReference>
<gene>
    <name evidence="1" type="ORF">S01H1_50414</name>
</gene>
<accession>X0XT65</accession>
<name>X0XT65_9ZZZZ</name>
<dbReference type="AlphaFoldDB" id="X0XT65"/>